<dbReference type="GO" id="GO:0047617">
    <property type="term" value="F:fatty acyl-CoA hydrolase activity"/>
    <property type="evidence" value="ECO:0007669"/>
    <property type="project" value="InterPro"/>
</dbReference>
<dbReference type="InterPro" id="IPR029069">
    <property type="entry name" value="HotDog_dom_sf"/>
</dbReference>
<keyword evidence="2" id="KW-0378">Hydrolase</keyword>
<evidence type="ECO:0000256" key="3">
    <source>
        <dbReference type="SAM" id="Phobius"/>
    </source>
</evidence>
<dbReference type="InterPro" id="IPR003736">
    <property type="entry name" value="PAAI_dom"/>
</dbReference>
<evidence type="ECO:0000256" key="1">
    <source>
        <dbReference type="ARBA" id="ARBA00008324"/>
    </source>
</evidence>
<dbReference type="PANTHER" id="PTHR21660">
    <property type="entry name" value="THIOESTERASE SUPERFAMILY MEMBER-RELATED"/>
    <property type="match status" value="1"/>
</dbReference>
<protein>
    <submittedName>
        <fullName evidence="5">Esterase</fullName>
    </submittedName>
</protein>
<dbReference type="RefSeq" id="WP_110271955.1">
    <property type="nucleotide sequence ID" value="NZ_CP029289.2"/>
</dbReference>
<dbReference type="NCBIfam" id="TIGR00369">
    <property type="entry name" value="unchar_dom_1"/>
    <property type="match status" value="1"/>
</dbReference>
<dbReference type="AlphaFoldDB" id="A0A2U9IJ67"/>
<name>A0A2U9IJ67_9CREN</name>
<dbReference type="Proteomes" id="UP000248044">
    <property type="component" value="Chromosome"/>
</dbReference>
<dbReference type="CDD" id="cd03443">
    <property type="entry name" value="PaaI_thioesterase"/>
    <property type="match status" value="1"/>
</dbReference>
<dbReference type="GeneID" id="36833551"/>
<dbReference type="OrthoDB" id="24516at2157"/>
<dbReference type="PANTHER" id="PTHR21660:SF1">
    <property type="entry name" value="ACYL-COENZYME A THIOESTERASE 13"/>
    <property type="match status" value="1"/>
</dbReference>
<reference evidence="5 6" key="1">
    <citation type="submission" date="2018-05" db="EMBL/GenBank/DDBJ databases">
        <title>Complete Genome Sequences of Extremely Thermoacidophilic, Metal-Mobilizing Type-Strain Members of the Archaeal Family Sulfolobaceae: Acidianus brierleyi DSM-1651T, Acidianus sulfidivorans DSM-18786T, Metallosphaera hakonensis DSM-7519T, and Metallosphaera prunae DSM-10039T.</title>
        <authorList>
            <person name="Counts J.A."/>
            <person name="Kelly R.M."/>
        </authorList>
    </citation>
    <scope>NUCLEOTIDE SEQUENCE [LARGE SCALE GENOMIC DNA]</scope>
    <source>
        <strain evidence="5 6">DSM 1651</strain>
    </source>
</reference>
<dbReference type="EMBL" id="CP029289">
    <property type="protein sequence ID" value="AWR96077.1"/>
    <property type="molecule type" value="Genomic_DNA"/>
</dbReference>
<dbReference type="Pfam" id="PF03061">
    <property type="entry name" value="4HBT"/>
    <property type="match status" value="1"/>
</dbReference>
<dbReference type="InterPro" id="IPR006683">
    <property type="entry name" value="Thioestr_dom"/>
</dbReference>
<keyword evidence="3" id="KW-0812">Transmembrane</keyword>
<feature type="domain" description="Thioesterase" evidence="4">
    <location>
        <begin position="47"/>
        <end position="121"/>
    </location>
</feature>
<feature type="transmembrane region" description="Helical" evidence="3">
    <location>
        <begin position="48"/>
        <end position="69"/>
    </location>
</feature>
<proteinExistence type="inferred from homology"/>
<organism evidence="5 6">
    <name type="scientific">Acidianus brierleyi</name>
    <dbReference type="NCBI Taxonomy" id="41673"/>
    <lineage>
        <taxon>Archaea</taxon>
        <taxon>Thermoproteota</taxon>
        <taxon>Thermoprotei</taxon>
        <taxon>Sulfolobales</taxon>
        <taxon>Sulfolobaceae</taxon>
        <taxon>Acidianus</taxon>
    </lineage>
</organism>
<evidence type="ECO:0000256" key="2">
    <source>
        <dbReference type="ARBA" id="ARBA00022801"/>
    </source>
</evidence>
<gene>
    <name evidence="5" type="ORF">DFR85_15305</name>
</gene>
<evidence type="ECO:0000313" key="6">
    <source>
        <dbReference type="Proteomes" id="UP000248044"/>
    </source>
</evidence>
<keyword evidence="3" id="KW-1133">Transmembrane helix</keyword>
<evidence type="ECO:0000259" key="4">
    <source>
        <dbReference type="Pfam" id="PF03061"/>
    </source>
</evidence>
<comment type="similarity">
    <text evidence="1">Belongs to the thioesterase PaaI family.</text>
</comment>
<dbReference type="KEGG" id="abri:DFR85_15305"/>
<dbReference type="SUPFAM" id="SSF54637">
    <property type="entry name" value="Thioesterase/thiol ester dehydrase-isomerase"/>
    <property type="match status" value="1"/>
</dbReference>
<accession>A0A2U9IJ67</accession>
<evidence type="ECO:0000313" key="5">
    <source>
        <dbReference type="EMBL" id="AWR96077.1"/>
    </source>
</evidence>
<keyword evidence="6" id="KW-1185">Reference proteome</keyword>
<keyword evidence="3" id="KW-0472">Membrane</keyword>
<sequence>MEINQVENILKDNEYLFSFLDIKILKIENGYCEIMIPFKKEFTRLGNILHGGIIMTLLDYAGAMAVLSINKRRNQVTQELKINFLEPMKDGPFYSKGEVIKSNDDVAIVSIEFYDSKGKLGAKALGTWYMK</sequence>
<dbReference type="Gene3D" id="3.10.129.10">
    <property type="entry name" value="Hotdog Thioesterase"/>
    <property type="match status" value="1"/>
</dbReference>
<dbReference type="InterPro" id="IPR039298">
    <property type="entry name" value="ACOT13"/>
</dbReference>